<protein>
    <recommendedName>
        <fullName evidence="4">ABC transporter permease</fullName>
    </recommendedName>
</protein>
<feature type="transmembrane region" description="Helical" evidence="1">
    <location>
        <begin position="156"/>
        <end position="179"/>
    </location>
</feature>
<feature type="transmembrane region" description="Helical" evidence="1">
    <location>
        <begin position="186"/>
        <end position="205"/>
    </location>
</feature>
<evidence type="ECO:0000313" key="2">
    <source>
        <dbReference type="EMBL" id="OEH93497.1"/>
    </source>
</evidence>
<dbReference type="AlphaFoldDB" id="A0A1E5LHE7"/>
<dbReference type="STRING" id="1305675.BFG57_00445"/>
<dbReference type="Proteomes" id="UP000095209">
    <property type="component" value="Unassembled WGS sequence"/>
</dbReference>
<dbReference type="PANTHER" id="PTHR43471:SF10">
    <property type="entry name" value="SLL1107 PROTEIN"/>
    <property type="match status" value="1"/>
</dbReference>
<comment type="caution">
    <text evidence="2">The sequence shown here is derived from an EMBL/GenBank/DDBJ whole genome shotgun (WGS) entry which is preliminary data.</text>
</comment>
<proteinExistence type="predicted"/>
<gene>
    <name evidence="2" type="ORF">BFG57_00445</name>
</gene>
<feature type="transmembrane region" description="Helical" evidence="1">
    <location>
        <begin position="59"/>
        <end position="86"/>
    </location>
</feature>
<evidence type="ECO:0000313" key="3">
    <source>
        <dbReference type="Proteomes" id="UP000095209"/>
    </source>
</evidence>
<accession>A0A1E5LHE7</accession>
<dbReference type="EMBL" id="MJEH01000011">
    <property type="protein sequence ID" value="OEH93497.1"/>
    <property type="molecule type" value="Genomic_DNA"/>
</dbReference>
<dbReference type="OrthoDB" id="5146022at2"/>
<dbReference type="GO" id="GO:0140359">
    <property type="term" value="F:ABC-type transporter activity"/>
    <property type="evidence" value="ECO:0007669"/>
    <property type="project" value="InterPro"/>
</dbReference>
<dbReference type="RefSeq" id="WP_069716400.1">
    <property type="nucleotide sequence ID" value="NZ_MJEH01000011.1"/>
</dbReference>
<dbReference type="PANTHER" id="PTHR43471">
    <property type="entry name" value="ABC TRANSPORTER PERMEASE"/>
    <property type="match status" value="1"/>
</dbReference>
<keyword evidence="1" id="KW-0472">Membrane</keyword>
<dbReference type="Pfam" id="PF12679">
    <property type="entry name" value="ABC2_membrane_2"/>
    <property type="match status" value="1"/>
</dbReference>
<evidence type="ECO:0000256" key="1">
    <source>
        <dbReference type="SAM" id="Phobius"/>
    </source>
</evidence>
<keyword evidence="1" id="KW-1133">Transmembrane helix</keyword>
<dbReference type="GO" id="GO:0005886">
    <property type="term" value="C:plasma membrane"/>
    <property type="evidence" value="ECO:0007669"/>
    <property type="project" value="UniProtKB-SubCell"/>
</dbReference>
<feature type="transmembrane region" description="Helical" evidence="1">
    <location>
        <begin position="267"/>
        <end position="286"/>
    </location>
</feature>
<name>A0A1E5LHE7_9BACI</name>
<organism evidence="2 3">
    <name type="scientific">Bacillus solimangrovi</name>
    <dbReference type="NCBI Taxonomy" id="1305675"/>
    <lineage>
        <taxon>Bacteria</taxon>
        <taxon>Bacillati</taxon>
        <taxon>Bacillota</taxon>
        <taxon>Bacilli</taxon>
        <taxon>Bacillales</taxon>
        <taxon>Bacillaceae</taxon>
        <taxon>Bacillus</taxon>
    </lineage>
</organism>
<sequence length="291" mass="31936">MKTIAKLAFKEILYKKIFRIVVLMTLAFLAFYGTAIYYAGKEFSISFESGSRSMADLFIQQNVIASQLLGVGLYFSSFILALLTILSAVPSISSEIDSHQIDTWLARPLSRRSFILGKFIGLSTMFVLYGMFLFGGVLLVFQLFSGEFLSLSFEPLQLITSMLIFVLQPIVIIAISMLLSSRMTTVSGGIILIILYGVGFIGGFVEQIGALMENVTLINIGILSSLALPLDSLFRMTIIQLFETSDNPISFASQGLFGSVSAPSPAMIGYAIVYSAMMLFLAVRVFSERDV</sequence>
<evidence type="ECO:0008006" key="4">
    <source>
        <dbReference type="Google" id="ProtNLM"/>
    </source>
</evidence>
<feature type="transmembrane region" description="Helical" evidence="1">
    <location>
        <begin position="119"/>
        <end position="144"/>
    </location>
</feature>
<keyword evidence="3" id="KW-1185">Reference proteome</keyword>
<reference evidence="2 3" key="1">
    <citation type="submission" date="2016-08" db="EMBL/GenBank/DDBJ databases">
        <title>Genome of Bacillus solimangrovi GH2-4.</title>
        <authorList>
            <person name="Lim S."/>
            <person name="Kim B.-C."/>
        </authorList>
    </citation>
    <scope>NUCLEOTIDE SEQUENCE [LARGE SCALE GENOMIC DNA]</scope>
    <source>
        <strain evidence="2 3">GH2-4</strain>
    </source>
</reference>
<keyword evidence="1" id="KW-0812">Transmembrane</keyword>
<feature type="transmembrane region" description="Helical" evidence="1">
    <location>
        <begin position="20"/>
        <end position="39"/>
    </location>
</feature>